<feature type="transmembrane region" description="Helical" evidence="1">
    <location>
        <begin position="383"/>
        <end position="401"/>
    </location>
</feature>
<feature type="transmembrane region" description="Helical" evidence="1">
    <location>
        <begin position="89"/>
        <end position="118"/>
    </location>
</feature>
<feature type="transmembrane region" description="Helical" evidence="1">
    <location>
        <begin position="520"/>
        <end position="538"/>
    </location>
</feature>
<evidence type="ECO:0008006" key="4">
    <source>
        <dbReference type="Google" id="ProtNLM"/>
    </source>
</evidence>
<name>A0ABU9DSX1_9BACL</name>
<proteinExistence type="predicted"/>
<dbReference type="Proteomes" id="UP001469365">
    <property type="component" value="Unassembled WGS sequence"/>
</dbReference>
<keyword evidence="1" id="KW-0812">Transmembrane</keyword>
<comment type="caution">
    <text evidence="2">The sequence shown here is derived from an EMBL/GenBank/DDBJ whole genome shotgun (WGS) entry which is preliminary data.</text>
</comment>
<feature type="transmembrane region" description="Helical" evidence="1">
    <location>
        <begin position="170"/>
        <end position="195"/>
    </location>
</feature>
<keyword evidence="3" id="KW-1185">Reference proteome</keyword>
<gene>
    <name evidence="2" type="ORF">WMW72_25035</name>
</gene>
<organism evidence="2 3">
    <name type="scientific">Paenibacillus filicis</name>
    <dbReference type="NCBI Taxonomy" id="669464"/>
    <lineage>
        <taxon>Bacteria</taxon>
        <taxon>Bacillati</taxon>
        <taxon>Bacillota</taxon>
        <taxon>Bacilli</taxon>
        <taxon>Bacillales</taxon>
        <taxon>Paenibacillaceae</taxon>
        <taxon>Paenibacillus</taxon>
    </lineage>
</organism>
<dbReference type="RefSeq" id="WP_341418306.1">
    <property type="nucleotide sequence ID" value="NZ_JBBPCC010000019.1"/>
</dbReference>
<feature type="transmembrane region" description="Helical" evidence="1">
    <location>
        <begin position="351"/>
        <end position="371"/>
    </location>
</feature>
<dbReference type="EMBL" id="JBBPCC010000019">
    <property type="protein sequence ID" value="MEK8131175.1"/>
    <property type="molecule type" value="Genomic_DNA"/>
</dbReference>
<evidence type="ECO:0000256" key="1">
    <source>
        <dbReference type="SAM" id="Phobius"/>
    </source>
</evidence>
<keyword evidence="1" id="KW-0472">Membrane</keyword>
<feature type="transmembrane region" description="Helical" evidence="1">
    <location>
        <begin position="63"/>
        <end position="83"/>
    </location>
</feature>
<accession>A0ABU9DSX1</accession>
<feature type="transmembrane region" description="Helical" evidence="1">
    <location>
        <begin position="436"/>
        <end position="454"/>
    </location>
</feature>
<feature type="transmembrane region" description="Helical" evidence="1">
    <location>
        <begin position="268"/>
        <end position="291"/>
    </location>
</feature>
<feature type="transmembrane region" description="Helical" evidence="1">
    <location>
        <begin position="460"/>
        <end position="478"/>
    </location>
</feature>
<reference evidence="2 3" key="1">
    <citation type="submission" date="2024-04" db="EMBL/GenBank/DDBJ databases">
        <title>draft genome sequnece of Paenibacillus filicis.</title>
        <authorList>
            <person name="Kim D.-U."/>
        </authorList>
    </citation>
    <scope>NUCLEOTIDE SEQUENCE [LARGE SCALE GENOMIC DNA]</scope>
    <source>
        <strain evidence="2 3">KACC14197</strain>
    </source>
</reference>
<feature type="transmembrane region" description="Helical" evidence="1">
    <location>
        <begin position="207"/>
        <end position="227"/>
    </location>
</feature>
<feature type="transmembrane region" description="Helical" evidence="1">
    <location>
        <begin position="139"/>
        <end position="164"/>
    </location>
</feature>
<evidence type="ECO:0000313" key="3">
    <source>
        <dbReference type="Proteomes" id="UP001469365"/>
    </source>
</evidence>
<protein>
    <recommendedName>
        <fullName evidence="4">ABC transporter permease</fullName>
    </recommendedName>
</protein>
<sequence>MNDFRTLRVLDRFKPVFEKLGVDYVVMRRILQVKLTMDRRRVPTVFNASHKKSGRNAEREENFFVKSLWIYVLMGLLMVPFVILGDHYMFQMILVFSVLMFMVMTSMISDFSTVLLDIRDKPILLTRPVAARTVSMAKAVHVGIYLTFLTAALTILPLIAGAVWHGIGFTAIFLIEIIWMVVLVLVLTAMVYLLILRFFDGEKLKDLINYVQIVLTVTMSVGYQIAIRSFEFSSIFKVEFTPAWWQFLIPPIWFGAPFELLLHGQRDIHTVAFSLMTLVIPILALLTYIRLMPAFERGLQKLSYQGGSGVKAKGGWSGRVGLLVCRNKEERSFFQFASSMMRNEREFKLKAYPSLGFSIVFPFIFLVNQLRAGDWSQVTHGRSYLMVYFTMIVIPTVVMQLRYSGAYKGGWLFKVVPLRSAAPYFKGTLKAFIIRLYLPVYLLVGVIFTLLFGLRVIPDLIAVLLCSLLYVVLCWMLLSKKLPFTEPFGEKQNDSIRVIPLLLLLGVFLGLHFAATLLTYGVYLYIAVLLLLNLWIWGRGFRRVHF</sequence>
<keyword evidence="1" id="KW-1133">Transmembrane helix</keyword>
<evidence type="ECO:0000313" key="2">
    <source>
        <dbReference type="EMBL" id="MEK8131175.1"/>
    </source>
</evidence>